<reference evidence="2" key="1">
    <citation type="submission" date="2023-07" db="EMBL/GenBank/DDBJ databases">
        <title>The genome sequence of Rhodocytophaga aerolata KACC 12507.</title>
        <authorList>
            <person name="Zhang X."/>
        </authorList>
    </citation>
    <scope>NUCLEOTIDE SEQUENCE</scope>
    <source>
        <strain evidence="2">KACC 12507</strain>
    </source>
</reference>
<sequence>MKTTNNAQMHLSTVVSLRGLIIIFVIFTSMLMSCKKDEGESVNPQERIPFLGSYKVIDKNNNNGEGAFQFKLEVQSSSKGEDKVELKGFRYVNNGVVARIKGNKMYISQVLEDSDEKVEISGEGALDGDTLTYTYVLKHKKTGKPERVFENSATATRLE</sequence>
<evidence type="ECO:0000313" key="3">
    <source>
        <dbReference type="Proteomes" id="UP001168528"/>
    </source>
</evidence>
<evidence type="ECO:0000313" key="2">
    <source>
        <dbReference type="EMBL" id="MDO1448239.1"/>
    </source>
</evidence>
<keyword evidence="1" id="KW-0812">Transmembrane</keyword>
<name>A0ABT8RA79_9BACT</name>
<organism evidence="2 3">
    <name type="scientific">Rhodocytophaga aerolata</name>
    <dbReference type="NCBI Taxonomy" id="455078"/>
    <lineage>
        <taxon>Bacteria</taxon>
        <taxon>Pseudomonadati</taxon>
        <taxon>Bacteroidota</taxon>
        <taxon>Cytophagia</taxon>
        <taxon>Cytophagales</taxon>
        <taxon>Rhodocytophagaceae</taxon>
        <taxon>Rhodocytophaga</taxon>
    </lineage>
</organism>
<keyword evidence="1" id="KW-0472">Membrane</keyword>
<dbReference type="Proteomes" id="UP001168528">
    <property type="component" value="Unassembled WGS sequence"/>
</dbReference>
<protein>
    <submittedName>
        <fullName evidence="2">Uncharacterized protein</fullName>
    </submittedName>
</protein>
<gene>
    <name evidence="2" type="ORF">Q0590_18335</name>
</gene>
<dbReference type="RefSeq" id="WP_302039040.1">
    <property type="nucleotide sequence ID" value="NZ_JAUKPO010000010.1"/>
</dbReference>
<proteinExistence type="predicted"/>
<comment type="caution">
    <text evidence="2">The sequence shown here is derived from an EMBL/GenBank/DDBJ whole genome shotgun (WGS) entry which is preliminary data.</text>
</comment>
<dbReference type="PROSITE" id="PS51257">
    <property type="entry name" value="PROKAR_LIPOPROTEIN"/>
    <property type="match status" value="1"/>
</dbReference>
<dbReference type="EMBL" id="JAUKPO010000010">
    <property type="protein sequence ID" value="MDO1448239.1"/>
    <property type="molecule type" value="Genomic_DNA"/>
</dbReference>
<evidence type="ECO:0000256" key="1">
    <source>
        <dbReference type="SAM" id="Phobius"/>
    </source>
</evidence>
<feature type="transmembrane region" description="Helical" evidence="1">
    <location>
        <begin position="12"/>
        <end position="32"/>
    </location>
</feature>
<keyword evidence="3" id="KW-1185">Reference proteome</keyword>
<accession>A0ABT8RA79</accession>
<keyword evidence="1" id="KW-1133">Transmembrane helix</keyword>